<name>A0ACB8AXS8_9AGAM</name>
<protein>
    <submittedName>
        <fullName evidence="1">Uncharacterized protein</fullName>
    </submittedName>
</protein>
<evidence type="ECO:0000313" key="1">
    <source>
        <dbReference type="EMBL" id="KAH7917237.1"/>
    </source>
</evidence>
<dbReference type="Proteomes" id="UP000790709">
    <property type="component" value="Unassembled WGS sequence"/>
</dbReference>
<sequence>MADARQAEFAADLCRLMVVCNFAWWAVENPFWRFFWQKWVPQCLMPGRQQLSGRVLDEESEKVLEVMKKKVQGRLGTGQSDGWKNITKTSLVASMMNVEYSPYLLNTYDMSALPKTADELLKIVISKIKYATEVLNVTVVAWCTDAGGDAAKMRRLLV</sequence>
<keyword evidence="2" id="KW-1185">Reference proteome</keyword>
<evidence type="ECO:0000313" key="2">
    <source>
        <dbReference type="Proteomes" id="UP000790709"/>
    </source>
</evidence>
<reference evidence="1" key="1">
    <citation type="journal article" date="2021" name="New Phytol.">
        <title>Evolutionary innovations through gain and loss of genes in the ectomycorrhizal Boletales.</title>
        <authorList>
            <person name="Wu G."/>
            <person name="Miyauchi S."/>
            <person name="Morin E."/>
            <person name="Kuo A."/>
            <person name="Drula E."/>
            <person name="Varga T."/>
            <person name="Kohler A."/>
            <person name="Feng B."/>
            <person name="Cao Y."/>
            <person name="Lipzen A."/>
            <person name="Daum C."/>
            <person name="Hundley H."/>
            <person name="Pangilinan J."/>
            <person name="Johnson J."/>
            <person name="Barry K."/>
            <person name="LaButti K."/>
            <person name="Ng V."/>
            <person name="Ahrendt S."/>
            <person name="Min B."/>
            <person name="Choi I.G."/>
            <person name="Park H."/>
            <person name="Plett J.M."/>
            <person name="Magnuson J."/>
            <person name="Spatafora J.W."/>
            <person name="Nagy L.G."/>
            <person name="Henrissat B."/>
            <person name="Grigoriev I.V."/>
            <person name="Yang Z.L."/>
            <person name="Xu J."/>
            <person name="Martin F.M."/>
        </authorList>
    </citation>
    <scope>NUCLEOTIDE SEQUENCE</scope>
    <source>
        <strain evidence="1">KUC20120723A-06</strain>
    </source>
</reference>
<gene>
    <name evidence="1" type="ORF">BV22DRAFT_1108604</name>
</gene>
<accession>A0ACB8AXS8</accession>
<dbReference type="EMBL" id="MU267169">
    <property type="protein sequence ID" value="KAH7917237.1"/>
    <property type="molecule type" value="Genomic_DNA"/>
</dbReference>
<organism evidence="1 2">
    <name type="scientific">Leucogyrophana mollusca</name>
    <dbReference type="NCBI Taxonomy" id="85980"/>
    <lineage>
        <taxon>Eukaryota</taxon>
        <taxon>Fungi</taxon>
        <taxon>Dikarya</taxon>
        <taxon>Basidiomycota</taxon>
        <taxon>Agaricomycotina</taxon>
        <taxon>Agaricomycetes</taxon>
        <taxon>Agaricomycetidae</taxon>
        <taxon>Boletales</taxon>
        <taxon>Boletales incertae sedis</taxon>
        <taxon>Leucogyrophana</taxon>
    </lineage>
</organism>
<proteinExistence type="predicted"/>
<comment type="caution">
    <text evidence="1">The sequence shown here is derived from an EMBL/GenBank/DDBJ whole genome shotgun (WGS) entry which is preliminary data.</text>
</comment>